<sequence length="282" mass="33195">MCKHLIAPCLKHNIGKKHYVKVHIIILDASKAFDKLWRQGLFFKLINVIDESIRRILFKYYSISKAYILLNNIKSEEFIISQGVKQGGILSPFLFNFYVNDLIKDCTDCDLGAKIYELNLSIIAYCDDNIVLSPITSDAQFILDIINCYSREWMIEFNSTKSAYMSFSKDKFFQKYNFKLGEVTITKKEGIIYLGDHNFVNNYLNEKMRNVEKTMFSLYPLGCKPKHMKPSTIVYLYKQFCQSIFRYHLDIVLINMTKLKELDTRQNILIKRSIVLNKFTRR</sequence>
<dbReference type="PANTHER" id="PTHR47027">
    <property type="entry name" value="REVERSE TRANSCRIPTASE DOMAIN-CONTAINING PROTEIN"/>
    <property type="match status" value="1"/>
</dbReference>
<feature type="non-terminal residue" evidence="2">
    <location>
        <position position="1"/>
    </location>
</feature>
<accession>A0A814N1C1</accession>
<proteinExistence type="predicted"/>
<dbReference type="Proteomes" id="UP000663879">
    <property type="component" value="Unassembled WGS sequence"/>
</dbReference>
<dbReference type="EMBL" id="CAJNOC010006763">
    <property type="protein sequence ID" value="CAF1085384.1"/>
    <property type="molecule type" value="Genomic_DNA"/>
</dbReference>
<dbReference type="PROSITE" id="PS50878">
    <property type="entry name" value="RT_POL"/>
    <property type="match status" value="1"/>
</dbReference>
<dbReference type="PANTHER" id="PTHR47027:SF20">
    <property type="entry name" value="REVERSE TRANSCRIPTASE-LIKE PROTEIN WITH RNA-DIRECTED DNA POLYMERASE DOMAIN"/>
    <property type="match status" value="1"/>
</dbReference>
<dbReference type="InterPro" id="IPR000477">
    <property type="entry name" value="RT_dom"/>
</dbReference>
<reference evidence="2" key="1">
    <citation type="submission" date="2021-02" db="EMBL/GenBank/DDBJ databases">
        <authorList>
            <person name="Nowell W R."/>
        </authorList>
    </citation>
    <scope>NUCLEOTIDE SEQUENCE</scope>
    <source>
        <strain evidence="2">Ploen Becks lab</strain>
    </source>
</reference>
<evidence type="ECO:0000313" key="2">
    <source>
        <dbReference type="EMBL" id="CAF1085384.1"/>
    </source>
</evidence>
<dbReference type="SUPFAM" id="SSF56672">
    <property type="entry name" value="DNA/RNA polymerases"/>
    <property type="match status" value="1"/>
</dbReference>
<organism evidence="2 3">
    <name type="scientific">Brachionus calyciflorus</name>
    <dbReference type="NCBI Taxonomy" id="104777"/>
    <lineage>
        <taxon>Eukaryota</taxon>
        <taxon>Metazoa</taxon>
        <taxon>Spiralia</taxon>
        <taxon>Gnathifera</taxon>
        <taxon>Rotifera</taxon>
        <taxon>Eurotatoria</taxon>
        <taxon>Monogononta</taxon>
        <taxon>Pseudotrocha</taxon>
        <taxon>Ploima</taxon>
        <taxon>Brachionidae</taxon>
        <taxon>Brachionus</taxon>
    </lineage>
</organism>
<evidence type="ECO:0000259" key="1">
    <source>
        <dbReference type="PROSITE" id="PS50878"/>
    </source>
</evidence>
<keyword evidence="3" id="KW-1185">Reference proteome</keyword>
<dbReference type="Pfam" id="PF00078">
    <property type="entry name" value="RVT_1"/>
    <property type="match status" value="1"/>
</dbReference>
<dbReference type="OrthoDB" id="10014409at2759"/>
<dbReference type="AlphaFoldDB" id="A0A814N1C1"/>
<comment type="caution">
    <text evidence="2">The sequence shown here is derived from an EMBL/GenBank/DDBJ whole genome shotgun (WGS) entry which is preliminary data.</text>
</comment>
<name>A0A814N1C1_9BILA</name>
<evidence type="ECO:0000313" key="3">
    <source>
        <dbReference type="Proteomes" id="UP000663879"/>
    </source>
</evidence>
<dbReference type="InterPro" id="IPR043502">
    <property type="entry name" value="DNA/RNA_pol_sf"/>
</dbReference>
<protein>
    <recommendedName>
        <fullName evidence="1">Reverse transcriptase domain-containing protein</fullName>
    </recommendedName>
</protein>
<gene>
    <name evidence="2" type="ORF">OXX778_LOCUS20400</name>
</gene>
<feature type="domain" description="Reverse transcriptase" evidence="1">
    <location>
        <begin position="1"/>
        <end position="184"/>
    </location>
</feature>